<dbReference type="SUPFAM" id="SSF53850">
    <property type="entry name" value="Periplasmic binding protein-like II"/>
    <property type="match status" value="1"/>
</dbReference>
<dbReference type="AlphaFoldDB" id="A0A212ASF3"/>
<keyword evidence="3" id="KW-0732">Signal</keyword>
<evidence type="ECO:0000256" key="3">
    <source>
        <dbReference type="ARBA" id="ARBA00022729"/>
    </source>
</evidence>
<dbReference type="Gene3D" id="3.10.105.10">
    <property type="entry name" value="Dipeptide-binding Protein, Domain 3"/>
    <property type="match status" value="1"/>
</dbReference>
<evidence type="ECO:0000256" key="1">
    <source>
        <dbReference type="ARBA" id="ARBA00004418"/>
    </source>
</evidence>
<comment type="caution">
    <text evidence="6">The sequence shown here is derived from an EMBL/GenBank/DDBJ whole genome shotgun (WGS) entry which is preliminary data.</text>
</comment>
<organism evidence="6 7">
    <name type="scientific">Haematobacter missouriensis</name>
    <dbReference type="NCBI Taxonomy" id="366616"/>
    <lineage>
        <taxon>Bacteria</taxon>
        <taxon>Pseudomonadati</taxon>
        <taxon>Pseudomonadota</taxon>
        <taxon>Alphaproteobacteria</taxon>
        <taxon>Rhodobacterales</taxon>
        <taxon>Paracoccaceae</taxon>
        <taxon>Haematobacter</taxon>
    </lineage>
</organism>
<dbReference type="GO" id="GO:0030288">
    <property type="term" value="C:outer membrane-bounded periplasmic space"/>
    <property type="evidence" value="ECO:0007669"/>
    <property type="project" value="UniProtKB-ARBA"/>
</dbReference>
<comment type="subcellular location">
    <subcellularLocation>
        <location evidence="1">Periplasm</location>
    </subcellularLocation>
</comment>
<dbReference type="Pfam" id="PF00496">
    <property type="entry name" value="SBP_bac_5"/>
    <property type="match status" value="1"/>
</dbReference>
<name>A0A212ASF3_9RHOB</name>
<dbReference type="EMBL" id="NIPX01000008">
    <property type="protein sequence ID" value="OWJ84412.1"/>
    <property type="molecule type" value="Genomic_DNA"/>
</dbReference>
<dbReference type="Gene3D" id="3.40.190.10">
    <property type="entry name" value="Periplasmic binding protein-like II"/>
    <property type="match status" value="1"/>
</dbReference>
<dbReference type="OrthoDB" id="9803988at2"/>
<sequence length="534" mass="58096">MTGRNRVNFNDLGSVSRGLFPALSRRKLLIGMTAAGAVASLGLPIRAFAGATGRLRIAGIANPSSLDPATSGSGSDHVYLFNFYDTLVDWDPETLAPRPGLAKSYTFSDPQTLVLDLREGVSFHDGTPMDAEAVKFNLDRMRGSPLSNHKAEMSTIDTVEITGPLQVTLRLKVPDSAMPLILADRPGMVVSPAALKASEQGRIDRSPVGTGAWKYVSWTDAERLIGEANPAYWRQDRPGAAEIEFFIIPDAATRLRAVQSGQVDIAYLVSERFMPVVERNPKLTGIARPTAYIYQLYLNGSKGPLADVRVRQAINHAIDRNAFIQAVQQGLGEAAAMNLPKSHWAYAPEVEEYTRYDPDLARRLLAEAGHADGLQLDFRSYPDQAAVQRQEVILNQLSKVGIRGRFLNAPIAEADSRVFGGGEGDVYLSAWTGRADPTVTYVTLYDEKSYYNPGRVAPLPGFNEAIAESRATDDQAARATALAKVQKLAMQNALTAPISFRYETDAATKQVANFAPNLLGKPKFQDVTLRGNDG</sequence>
<dbReference type="Proteomes" id="UP000196640">
    <property type="component" value="Unassembled WGS sequence"/>
</dbReference>
<dbReference type="STRING" id="366616.CG51_07050"/>
<evidence type="ECO:0000313" key="6">
    <source>
        <dbReference type="EMBL" id="OWJ84412.1"/>
    </source>
</evidence>
<dbReference type="GO" id="GO:0043190">
    <property type="term" value="C:ATP-binding cassette (ABC) transporter complex"/>
    <property type="evidence" value="ECO:0007669"/>
    <property type="project" value="InterPro"/>
</dbReference>
<dbReference type="PIRSF" id="PIRSF002741">
    <property type="entry name" value="MppA"/>
    <property type="match status" value="1"/>
</dbReference>
<evidence type="ECO:0000313" key="7">
    <source>
        <dbReference type="Proteomes" id="UP000196640"/>
    </source>
</evidence>
<dbReference type="PANTHER" id="PTHR30290">
    <property type="entry name" value="PERIPLASMIC BINDING COMPONENT OF ABC TRANSPORTER"/>
    <property type="match status" value="1"/>
</dbReference>
<dbReference type="GO" id="GO:1904680">
    <property type="term" value="F:peptide transmembrane transporter activity"/>
    <property type="evidence" value="ECO:0007669"/>
    <property type="project" value="TreeGrafter"/>
</dbReference>
<dbReference type="InterPro" id="IPR039424">
    <property type="entry name" value="SBP_5"/>
</dbReference>
<reference evidence="6 8" key="2">
    <citation type="submission" date="2016-11" db="EMBL/GenBank/DDBJ databases">
        <title>Comparison of Traditional DNA-DNA Hybridization with In Silico Genomic Analysis.</title>
        <authorList>
            <person name="Nicholson A.C."/>
            <person name="Sammons S."/>
            <person name="Humrighouse B.W."/>
            <person name="Graziano J."/>
            <person name="Lasker B."/>
            <person name="Whitney A.M."/>
            <person name="Mcquiston J.R."/>
        </authorList>
    </citation>
    <scope>NUCLEOTIDE SEQUENCE [LARGE SCALE GENOMIC DNA]</scope>
    <source>
        <strain evidence="5 8">H1892</strain>
        <strain evidence="6">H2381</strain>
    </source>
</reference>
<accession>A0A212ASF3</accession>
<dbReference type="InterPro" id="IPR030678">
    <property type="entry name" value="Peptide/Ni-bd"/>
</dbReference>
<evidence type="ECO:0000313" key="8">
    <source>
        <dbReference type="Proteomes" id="UP000214673"/>
    </source>
</evidence>
<reference evidence="7" key="1">
    <citation type="submission" date="2016-11" db="EMBL/GenBank/DDBJ databases">
        <title>Comparison of Traditional DNA-DNA Hybridization with In Silico Genomic Analysis.</title>
        <authorList>
            <person name="Nicholson A.C."/>
            <person name="Humrighouse B.W."/>
            <person name="Graziano J."/>
            <person name="Lasker B."/>
            <person name="Whitney A.M."/>
            <person name="Mcquiston J.R."/>
            <person name="Bell M."/>
        </authorList>
    </citation>
    <scope>NUCLEOTIDE SEQUENCE [LARGE SCALE GENOMIC DNA]</scope>
    <source>
        <strain evidence="7">H2381</strain>
    </source>
</reference>
<feature type="domain" description="Solute-binding protein family 5" evidence="4">
    <location>
        <begin position="97"/>
        <end position="448"/>
    </location>
</feature>
<dbReference type="Proteomes" id="UP000214673">
    <property type="component" value="Unassembled WGS sequence"/>
</dbReference>
<evidence type="ECO:0000259" key="4">
    <source>
        <dbReference type="Pfam" id="PF00496"/>
    </source>
</evidence>
<keyword evidence="8" id="KW-1185">Reference proteome</keyword>
<gene>
    <name evidence="6" type="ORF">CDV52_08345</name>
    <name evidence="5" type="ORF">CDV53_20130</name>
</gene>
<dbReference type="PROSITE" id="PS51318">
    <property type="entry name" value="TAT"/>
    <property type="match status" value="1"/>
</dbReference>
<protein>
    <submittedName>
        <fullName evidence="6">Peptide ABC transporter</fullName>
    </submittedName>
</protein>
<evidence type="ECO:0000313" key="5">
    <source>
        <dbReference type="EMBL" id="OWJ70897.1"/>
    </source>
</evidence>
<dbReference type="InterPro" id="IPR023765">
    <property type="entry name" value="SBP_5_CS"/>
</dbReference>
<dbReference type="InterPro" id="IPR006311">
    <property type="entry name" value="TAT_signal"/>
</dbReference>
<dbReference type="Gene3D" id="3.90.76.10">
    <property type="entry name" value="Dipeptide-binding Protein, Domain 1"/>
    <property type="match status" value="1"/>
</dbReference>
<evidence type="ECO:0000256" key="2">
    <source>
        <dbReference type="ARBA" id="ARBA00005695"/>
    </source>
</evidence>
<proteinExistence type="inferred from homology"/>
<dbReference type="InterPro" id="IPR000914">
    <property type="entry name" value="SBP_5_dom"/>
</dbReference>
<comment type="similarity">
    <text evidence="2">Belongs to the bacterial solute-binding protein 5 family.</text>
</comment>
<dbReference type="GO" id="GO:0015833">
    <property type="term" value="P:peptide transport"/>
    <property type="evidence" value="ECO:0007669"/>
    <property type="project" value="TreeGrafter"/>
</dbReference>
<dbReference type="EMBL" id="NIPV01000119">
    <property type="protein sequence ID" value="OWJ70897.1"/>
    <property type="molecule type" value="Genomic_DNA"/>
</dbReference>
<dbReference type="PROSITE" id="PS01040">
    <property type="entry name" value="SBP_BACTERIAL_5"/>
    <property type="match status" value="1"/>
</dbReference>